<reference evidence="2" key="1">
    <citation type="submission" date="2012-04" db="EMBL/GenBank/DDBJ databases">
        <title>The Genome Sequence of Loa loa.</title>
        <authorList>
            <consortium name="The Broad Institute Genome Sequencing Platform"/>
            <consortium name="Broad Institute Genome Sequencing Center for Infectious Disease"/>
            <person name="Nutman T.B."/>
            <person name="Fink D.L."/>
            <person name="Russ C."/>
            <person name="Young S."/>
            <person name="Zeng Q."/>
            <person name="Gargeya S."/>
            <person name="Alvarado L."/>
            <person name="Berlin A."/>
            <person name="Chapman S.B."/>
            <person name="Chen Z."/>
            <person name="Freedman E."/>
            <person name="Gellesch M."/>
            <person name="Goldberg J."/>
            <person name="Griggs A."/>
            <person name="Gujja S."/>
            <person name="Heilman E.R."/>
            <person name="Heiman D."/>
            <person name="Howarth C."/>
            <person name="Mehta T."/>
            <person name="Neiman D."/>
            <person name="Pearson M."/>
            <person name="Roberts A."/>
            <person name="Saif S."/>
            <person name="Shea T."/>
            <person name="Shenoy N."/>
            <person name="Sisk P."/>
            <person name="Stolte C."/>
            <person name="Sykes S."/>
            <person name="White J."/>
            <person name="Yandava C."/>
            <person name="Haas B."/>
            <person name="Henn M.R."/>
            <person name="Nusbaum C."/>
            <person name="Birren B."/>
        </authorList>
    </citation>
    <scope>NUCLEOTIDE SEQUENCE [LARGE SCALE GENOMIC DNA]</scope>
</reference>
<dbReference type="GO" id="GO:0030027">
    <property type="term" value="C:lamellipodium"/>
    <property type="evidence" value="ECO:0007669"/>
    <property type="project" value="TreeGrafter"/>
</dbReference>
<dbReference type="GO" id="GO:0051015">
    <property type="term" value="F:actin filament binding"/>
    <property type="evidence" value="ECO:0007669"/>
    <property type="project" value="TreeGrafter"/>
</dbReference>
<protein>
    <submittedName>
        <fullName evidence="2">Uncharacterized protein</fullName>
    </submittedName>
</protein>
<dbReference type="OrthoDB" id="10267127at2759"/>
<name>A0A1S0TVU1_LOALO</name>
<dbReference type="OMA" id="RSNCLQT"/>
<dbReference type="AlphaFoldDB" id="A0A1S0TVU1"/>
<evidence type="ECO:0000256" key="1">
    <source>
        <dbReference type="SAM" id="Coils"/>
    </source>
</evidence>
<gene>
    <name evidence="2" type="ORF">LOAG_07475</name>
</gene>
<evidence type="ECO:0000313" key="2">
    <source>
        <dbReference type="EMBL" id="EFO21015.2"/>
    </source>
</evidence>
<dbReference type="RefSeq" id="XP_020302328.1">
    <property type="nucleotide sequence ID" value="XM_020447441.1"/>
</dbReference>
<accession>A0A1S0TVU1</accession>
<dbReference type="GO" id="GO:0034198">
    <property type="term" value="P:cellular response to amino acid starvation"/>
    <property type="evidence" value="ECO:0007669"/>
    <property type="project" value="TreeGrafter"/>
</dbReference>
<dbReference type="KEGG" id="loa:LOAG_07475"/>
<dbReference type="PANTHER" id="PTHR15435:SF2">
    <property type="entry name" value="KICSTOR COMPLEX PROTEIN KAPTIN"/>
    <property type="match status" value="1"/>
</dbReference>
<dbReference type="GO" id="GO:0015629">
    <property type="term" value="C:actin cytoskeleton"/>
    <property type="evidence" value="ECO:0007669"/>
    <property type="project" value="InterPro"/>
</dbReference>
<organism evidence="2">
    <name type="scientific">Loa loa</name>
    <name type="common">Eye worm</name>
    <name type="synonym">Filaria loa</name>
    <dbReference type="NCBI Taxonomy" id="7209"/>
    <lineage>
        <taxon>Eukaryota</taxon>
        <taxon>Metazoa</taxon>
        <taxon>Ecdysozoa</taxon>
        <taxon>Nematoda</taxon>
        <taxon>Chromadorea</taxon>
        <taxon>Rhabditida</taxon>
        <taxon>Spirurina</taxon>
        <taxon>Spiruromorpha</taxon>
        <taxon>Filarioidea</taxon>
        <taxon>Onchocercidae</taxon>
        <taxon>Loa</taxon>
    </lineage>
</organism>
<dbReference type="GeneID" id="9944893"/>
<sequence length="508" mass="56967">MTKTDVDEDYIKTLEIKLRNLRKDEAQLNSKDILNDLKSYREDKLFRLLTKPDHCFEDNFIDQPVVVSYLRRKLAPKTVAVHKGELISLLEADQVALKNLEVNEEVTSTKTSTRNATEESKTEKISGYISGRMSLEEIEESGLKAIKMSWKERSFTPVLCCNTYSLHQLSDRSVICVTLSGKVHWADDTEPTDLVALFNESLDNNENLEIVASDCTEQSGNDDVAVLVTCWVLFDEFWMPKRYFAAMFKATADRKFILSYKLELDNVPSYTRITAEAAVANNRHCWLVFTASHAARLFVVQPISLAVEEIDSIGDIYPGLDLGDLPGSAIRSNCLQTSTYRWSVLGFDTGYVIATALSMKTNFIEDRSKLKFSGAISVLLILQHVGREDKISVLVSSTLGPAAVWMLSLSPDKSHFEWQRITVLEDTRGHDAVVCSASGHQLIAIGTYGGVILVYKRTDLLSDDHYAASCSVIEMHVSVISMIFLRDDLLAVLTTSGLHIVECHRSER</sequence>
<keyword evidence="1" id="KW-0175">Coiled coil</keyword>
<dbReference type="EMBL" id="JH712328">
    <property type="protein sequence ID" value="EFO21015.2"/>
    <property type="molecule type" value="Genomic_DNA"/>
</dbReference>
<dbReference type="PANTHER" id="PTHR15435">
    <property type="entry name" value="KICSTOR COMPLEX PROTEIN KAPTIN"/>
    <property type="match status" value="1"/>
</dbReference>
<dbReference type="InterPro" id="IPR028039">
    <property type="entry name" value="CCDC32"/>
</dbReference>
<dbReference type="CTD" id="9944893"/>
<dbReference type="Pfam" id="PF14989">
    <property type="entry name" value="CCDC32"/>
    <property type="match status" value="1"/>
</dbReference>
<dbReference type="GO" id="GO:0007015">
    <property type="term" value="P:actin filament organization"/>
    <property type="evidence" value="ECO:0007669"/>
    <property type="project" value="InterPro"/>
</dbReference>
<feature type="coiled-coil region" evidence="1">
    <location>
        <begin position="11"/>
        <end position="43"/>
    </location>
</feature>
<dbReference type="GO" id="GO:1904262">
    <property type="term" value="P:negative regulation of TORC1 signaling"/>
    <property type="evidence" value="ECO:0007669"/>
    <property type="project" value="TreeGrafter"/>
</dbReference>
<dbReference type="InParanoid" id="A0A1S0TVU1"/>
<dbReference type="InterPro" id="IPR029982">
    <property type="entry name" value="Kptn"/>
</dbReference>
<proteinExistence type="predicted"/>